<dbReference type="AlphaFoldDB" id="A0AAE0P8V6"/>
<dbReference type="InterPro" id="IPR052895">
    <property type="entry name" value="HetReg/Transcr_Mod"/>
</dbReference>
<name>A0AAE0P8V6_9PEZI</name>
<evidence type="ECO:0000313" key="2">
    <source>
        <dbReference type="Proteomes" id="UP001285441"/>
    </source>
</evidence>
<organism evidence="1 2">
    <name type="scientific">Podospora didyma</name>
    <dbReference type="NCBI Taxonomy" id="330526"/>
    <lineage>
        <taxon>Eukaryota</taxon>
        <taxon>Fungi</taxon>
        <taxon>Dikarya</taxon>
        <taxon>Ascomycota</taxon>
        <taxon>Pezizomycotina</taxon>
        <taxon>Sordariomycetes</taxon>
        <taxon>Sordariomycetidae</taxon>
        <taxon>Sordariales</taxon>
        <taxon>Podosporaceae</taxon>
        <taxon>Podospora</taxon>
    </lineage>
</organism>
<protein>
    <submittedName>
        <fullName evidence="1">Uncharacterized protein</fullName>
    </submittedName>
</protein>
<comment type="caution">
    <text evidence="1">The sequence shown here is derived from an EMBL/GenBank/DDBJ whole genome shotgun (WGS) entry which is preliminary data.</text>
</comment>
<dbReference type="Proteomes" id="UP001285441">
    <property type="component" value="Unassembled WGS sequence"/>
</dbReference>
<gene>
    <name evidence="1" type="ORF">B0H63DRAFT_518258</name>
</gene>
<dbReference type="PANTHER" id="PTHR24148:SF64">
    <property type="entry name" value="HETEROKARYON INCOMPATIBILITY DOMAIN-CONTAINING PROTEIN"/>
    <property type="match status" value="1"/>
</dbReference>
<keyword evidence="2" id="KW-1185">Reference proteome</keyword>
<sequence>MVRHFRAQVKLLENYHADPLPEGFTPRRTTIVWAGASVFDGVRPRRPIFEMQEGGPEGITFLAKSRTDWGPGEWKGLFPMDEPESDVGEKNQQAPLMGRTYRQAYAVQVWLGLTPDDGYDFYDAVDVVEELCYLASHYAEKLSLPLSDLGKDLSASPDSDRWRIARLDLAGHWRASWLYAGNDGPADWSDIICAVLFAETSKIFSTAVEGLRGSDIFAINRVVGLARTTALVRADIKREGIDLHLLLVTNKPTLATDPRDTVYSLLGMANNKPPDGSDLFITPDYGLDTAAVYQQVLRNLGLPSWVIDWSKPSAGILLRETEADRLVGAANSGGYDACLGDTFPKVYTVDGTTLKLSGFVVDEISECLGDLFRRNVFRGMLNTFRWSSHLKNSPIGRTRIGLSAGLALIDKLYATLLGTKNGDDGDGTRSRC</sequence>
<accession>A0AAE0P8V6</accession>
<dbReference type="PANTHER" id="PTHR24148">
    <property type="entry name" value="ANKYRIN REPEAT DOMAIN-CONTAINING PROTEIN 39 HOMOLOG-RELATED"/>
    <property type="match status" value="1"/>
</dbReference>
<reference evidence="1" key="1">
    <citation type="journal article" date="2023" name="Mol. Phylogenet. Evol.">
        <title>Genome-scale phylogeny and comparative genomics of the fungal order Sordariales.</title>
        <authorList>
            <person name="Hensen N."/>
            <person name="Bonometti L."/>
            <person name="Westerberg I."/>
            <person name="Brannstrom I.O."/>
            <person name="Guillou S."/>
            <person name="Cros-Aarteil S."/>
            <person name="Calhoun S."/>
            <person name="Haridas S."/>
            <person name="Kuo A."/>
            <person name="Mondo S."/>
            <person name="Pangilinan J."/>
            <person name="Riley R."/>
            <person name="LaButti K."/>
            <person name="Andreopoulos B."/>
            <person name="Lipzen A."/>
            <person name="Chen C."/>
            <person name="Yan M."/>
            <person name="Daum C."/>
            <person name="Ng V."/>
            <person name="Clum A."/>
            <person name="Steindorff A."/>
            <person name="Ohm R.A."/>
            <person name="Martin F."/>
            <person name="Silar P."/>
            <person name="Natvig D.O."/>
            <person name="Lalanne C."/>
            <person name="Gautier V."/>
            <person name="Ament-Velasquez S.L."/>
            <person name="Kruys A."/>
            <person name="Hutchinson M.I."/>
            <person name="Powell A.J."/>
            <person name="Barry K."/>
            <person name="Miller A.N."/>
            <person name="Grigoriev I.V."/>
            <person name="Debuchy R."/>
            <person name="Gladieux P."/>
            <person name="Hiltunen Thoren M."/>
            <person name="Johannesson H."/>
        </authorList>
    </citation>
    <scope>NUCLEOTIDE SEQUENCE</scope>
    <source>
        <strain evidence="1">CBS 232.78</strain>
    </source>
</reference>
<evidence type="ECO:0000313" key="1">
    <source>
        <dbReference type="EMBL" id="KAK3395190.1"/>
    </source>
</evidence>
<dbReference type="EMBL" id="JAULSW010000001">
    <property type="protein sequence ID" value="KAK3395190.1"/>
    <property type="molecule type" value="Genomic_DNA"/>
</dbReference>
<reference evidence="1" key="2">
    <citation type="submission" date="2023-06" db="EMBL/GenBank/DDBJ databases">
        <authorList>
            <consortium name="Lawrence Berkeley National Laboratory"/>
            <person name="Haridas S."/>
            <person name="Hensen N."/>
            <person name="Bonometti L."/>
            <person name="Westerberg I."/>
            <person name="Brannstrom I.O."/>
            <person name="Guillou S."/>
            <person name="Cros-Aarteil S."/>
            <person name="Calhoun S."/>
            <person name="Kuo A."/>
            <person name="Mondo S."/>
            <person name="Pangilinan J."/>
            <person name="Riley R."/>
            <person name="LaButti K."/>
            <person name="Andreopoulos B."/>
            <person name="Lipzen A."/>
            <person name="Chen C."/>
            <person name="Yanf M."/>
            <person name="Daum C."/>
            <person name="Ng V."/>
            <person name="Clum A."/>
            <person name="Steindorff A."/>
            <person name="Ohm R."/>
            <person name="Martin F."/>
            <person name="Silar P."/>
            <person name="Natvig D."/>
            <person name="Lalanne C."/>
            <person name="Gautier V."/>
            <person name="Ament-velasquez S.L."/>
            <person name="Kruys A."/>
            <person name="Hutchinson M.I."/>
            <person name="Powell A.J."/>
            <person name="Barry K."/>
            <person name="Miller A.N."/>
            <person name="Grigoriev I.V."/>
            <person name="Debuchy R."/>
            <person name="Gladieux P."/>
            <person name="Thoren M.H."/>
            <person name="Johannesson H."/>
        </authorList>
    </citation>
    <scope>NUCLEOTIDE SEQUENCE</scope>
    <source>
        <strain evidence="1">CBS 232.78</strain>
    </source>
</reference>
<proteinExistence type="predicted"/>